<dbReference type="SUPFAM" id="SSF52540">
    <property type="entry name" value="P-loop containing nucleoside triphosphate hydrolases"/>
    <property type="match status" value="1"/>
</dbReference>
<reference evidence="3 4" key="1">
    <citation type="journal article" date="2015" name="Sci. Rep.">
        <title>Genome of the facultative scuticociliatosis pathogen Pseudocohnilembus persalinus provides insight into its virulence through horizontal gene transfer.</title>
        <authorList>
            <person name="Xiong J."/>
            <person name="Wang G."/>
            <person name="Cheng J."/>
            <person name="Tian M."/>
            <person name="Pan X."/>
            <person name="Warren A."/>
            <person name="Jiang C."/>
            <person name="Yuan D."/>
            <person name="Miao W."/>
        </authorList>
    </citation>
    <scope>NUCLEOTIDE SEQUENCE [LARGE SCALE GENOMIC DNA]</scope>
    <source>
        <strain evidence="3">36N120E</strain>
    </source>
</reference>
<comment type="caution">
    <text evidence="3">The sequence shown here is derived from an EMBL/GenBank/DDBJ whole genome shotgun (WGS) entry which is preliminary data.</text>
</comment>
<dbReference type="PANTHER" id="PTHR47977">
    <property type="entry name" value="RAS-RELATED PROTEIN RAB"/>
    <property type="match status" value="1"/>
</dbReference>
<accession>A0A0V0QPZ4</accession>
<keyword evidence="4" id="KW-1185">Reference proteome</keyword>
<dbReference type="AlphaFoldDB" id="A0A0V0QPZ4"/>
<evidence type="ECO:0000256" key="1">
    <source>
        <dbReference type="ARBA" id="ARBA00022741"/>
    </source>
</evidence>
<dbReference type="Gene3D" id="3.40.50.300">
    <property type="entry name" value="P-loop containing nucleotide triphosphate hydrolases"/>
    <property type="match status" value="1"/>
</dbReference>
<protein>
    <submittedName>
        <fullName evidence="3">p-loop containing nucleoside triphosphate hydrolase</fullName>
    </submittedName>
</protein>
<dbReference type="InParanoid" id="A0A0V0QPZ4"/>
<name>A0A0V0QPZ4_PSEPJ</name>
<dbReference type="GO" id="GO:0003924">
    <property type="term" value="F:GTPase activity"/>
    <property type="evidence" value="ECO:0007669"/>
    <property type="project" value="InterPro"/>
</dbReference>
<dbReference type="FunFam" id="3.40.50.300:FF:000808">
    <property type="entry name" value="Small GTP-binding protein, putative"/>
    <property type="match status" value="1"/>
</dbReference>
<dbReference type="SMART" id="SM00173">
    <property type="entry name" value="RAS"/>
    <property type="match status" value="1"/>
</dbReference>
<dbReference type="SMART" id="SM00177">
    <property type="entry name" value="ARF"/>
    <property type="match status" value="1"/>
</dbReference>
<evidence type="ECO:0000313" key="3">
    <source>
        <dbReference type="EMBL" id="KRX04313.1"/>
    </source>
</evidence>
<dbReference type="EMBL" id="LDAU01000119">
    <property type="protein sequence ID" value="KRX04313.1"/>
    <property type="molecule type" value="Genomic_DNA"/>
</dbReference>
<keyword evidence="3" id="KW-0378">Hydrolase</keyword>
<dbReference type="OrthoDB" id="8954335at2759"/>
<keyword evidence="1" id="KW-0547">Nucleotide-binding</keyword>
<dbReference type="NCBIfam" id="TIGR00231">
    <property type="entry name" value="small_GTP"/>
    <property type="match status" value="1"/>
</dbReference>
<evidence type="ECO:0000256" key="2">
    <source>
        <dbReference type="ARBA" id="ARBA00023134"/>
    </source>
</evidence>
<dbReference type="Pfam" id="PF00071">
    <property type="entry name" value="Ras"/>
    <property type="match status" value="1"/>
</dbReference>
<organism evidence="3 4">
    <name type="scientific">Pseudocohnilembus persalinus</name>
    <name type="common">Ciliate</name>
    <dbReference type="NCBI Taxonomy" id="266149"/>
    <lineage>
        <taxon>Eukaryota</taxon>
        <taxon>Sar</taxon>
        <taxon>Alveolata</taxon>
        <taxon>Ciliophora</taxon>
        <taxon>Intramacronucleata</taxon>
        <taxon>Oligohymenophorea</taxon>
        <taxon>Scuticociliatia</taxon>
        <taxon>Philasterida</taxon>
        <taxon>Pseudocohnilembidae</taxon>
        <taxon>Pseudocohnilembus</taxon>
    </lineage>
</organism>
<keyword evidence="2" id="KW-0342">GTP-binding</keyword>
<dbReference type="Proteomes" id="UP000054937">
    <property type="component" value="Unassembled WGS sequence"/>
</dbReference>
<dbReference type="CDD" id="cd00154">
    <property type="entry name" value="Rab"/>
    <property type="match status" value="1"/>
</dbReference>
<dbReference type="InterPro" id="IPR050227">
    <property type="entry name" value="Rab"/>
</dbReference>
<dbReference type="GO" id="GO:0005525">
    <property type="term" value="F:GTP binding"/>
    <property type="evidence" value="ECO:0007669"/>
    <property type="project" value="UniProtKB-KW"/>
</dbReference>
<dbReference type="PROSITE" id="PS51420">
    <property type="entry name" value="RHO"/>
    <property type="match status" value="1"/>
</dbReference>
<dbReference type="InterPro" id="IPR005225">
    <property type="entry name" value="Small_GTP-bd"/>
</dbReference>
<dbReference type="SMART" id="SM00176">
    <property type="entry name" value="RAN"/>
    <property type="match status" value="1"/>
</dbReference>
<proteinExistence type="predicted"/>
<dbReference type="InterPro" id="IPR027417">
    <property type="entry name" value="P-loop_NTPase"/>
</dbReference>
<dbReference type="InterPro" id="IPR001806">
    <property type="entry name" value="Small_GTPase"/>
</dbReference>
<dbReference type="OMA" id="ICYINAI"/>
<dbReference type="PROSITE" id="PS51421">
    <property type="entry name" value="RAS"/>
    <property type="match status" value="1"/>
</dbReference>
<gene>
    <name evidence="3" type="ORF">PPERSA_03553</name>
</gene>
<dbReference type="PRINTS" id="PR00449">
    <property type="entry name" value="RASTRNSFRMNG"/>
</dbReference>
<evidence type="ECO:0000313" key="4">
    <source>
        <dbReference type="Proteomes" id="UP000054937"/>
    </source>
</evidence>
<dbReference type="PROSITE" id="PS51419">
    <property type="entry name" value="RAB"/>
    <property type="match status" value="1"/>
</dbReference>
<sequence length="253" mass="28697">MRQSIICYINAILIEQAQNLGQNIIYLIQNSCDPYIGFVLLGCGESKSKEKQSDNSLKIKGANNKKNLNNNASQIQLQGKICLVGESTVGKSSFLEMYTSEKFQEQGLPPTVGAQYIQDSVTLKNKQVMQLHIWDTAGQEKFRSLNGLFYKDSQGCILMYDITNRDTFKNIQFWLEQVKSNIDIDNCVFVLVANKCDLEDQRQVTEQEGKGLMKQLGISRFFEASAKENENVKETFAGLAEEVYKMLQNNKNE</sequence>
<dbReference type="SMART" id="SM00175">
    <property type="entry name" value="RAB"/>
    <property type="match status" value="1"/>
</dbReference>
<dbReference type="SMART" id="SM00174">
    <property type="entry name" value="RHO"/>
    <property type="match status" value="1"/>
</dbReference>